<evidence type="ECO:0000256" key="1">
    <source>
        <dbReference type="SAM" id="Phobius"/>
    </source>
</evidence>
<evidence type="ECO:0000313" key="3">
    <source>
        <dbReference type="Proteomes" id="UP001596549"/>
    </source>
</evidence>
<gene>
    <name evidence="2" type="ORF">ACFQPF_18030</name>
</gene>
<protein>
    <submittedName>
        <fullName evidence="2">YggT family protein</fullName>
    </submittedName>
</protein>
<sequence>MGRAVAMIISIVVGVIQAILGLRLLFKLFGANENAPFVQLVLSLSEPLLYPFRAIFPMIDIGRFELELSTLVAIIVYGIAGYFLRRLFTVGRTRKDRDVIIRERGTPSKF</sequence>
<organism evidence="2 3">
    <name type="scientific">Fictibacillus iocasae</name>
    <dbReference type="NCBI Taxonomy" id="2715437"/>
    <lineage>
        <taxon>Bacteria</taxon>
        <taxon>Bacillati</taxon>
        <taxon>Bacillota</taxon>
        <taxon>Bacilli</taxon>
        <taxon>Bacillales</taxon>
        <taxon>Fictibacillaceae</taxon>
        <taxon>Fictibacillus</taxon>
    </lineage>
</organism>
<dbReference type="EMBL" id="JBHTCP010000052">
    <property type="protein sequence ID" value="MFC7373545.1"/>
    <property type="molecule type" value="Genomic_DNA"/>
</dbReference>
<accession>A0ABW2NW25</accession>
<comment type="caution">
    <text evidence="2">The sequence shown here is derived from an EMBL/GenBank/DDBJ whole genome shotgun (WGS) entry which is preliminary data.</text>
</comment>
<proteinExistence type="predicted"/>
<keyword evidence="3" id="KW-1185">Reference proteome</keyword>
<feature type="transmembrane region" description="Helical" evidence="1">
    <location>
        <begin position="6"/>
        <end position="25"/>
    </location>
</feature>
<dbReference type="RefSeq" id="WP_379751580.1">
    <property type="nucleotide sequence ID" value="NZ_JBHTCP010000052.1"/>
</dbReference>
<dbReference type="InterPro" id="IPR003425">
    <property type="entry name" value="CCB3/YggT"/>
</dbReference>
<dbReference type="Proteomes" id="UP001596549">
    <property type="component" value="Unassembled WGS sequence"/>
</dbReference>
<feature type="transmembrane region" description="Helical" evidence="1">
    <location>
        <begin position="68"/>
        <end position="88"/>
    </location>
</feature>
<dbReference type="Pfam" id="PF02325">
    <property type="entry name" value="CCB3_YggT"/>
    <property type="match status" value="1"/>
</dbReference>
<reference evidence="3" key="1">
    <citation type="journal article" date="2019" name="Int. J. Syst. Evol. Microbiol.">
        <title>The Global Catalogue of Microorganisms (GCM) 10K type strain sequencing project: providing services to taxonomists for standard genome sequencing and annotation.</title>
        <authorList>
            <consortium name="The Broad Institute Genomics Platform"/>
            <consortium name="The Broad Institute Genome Sequencing Center for Infectious Disease"/>
            <person name="Wu L."/>
            <person name="Ma J."/>
        </authorList>
    </citation>
    <scope>NUCLEOTIDE SEQUENCE [LARGE SCALE GENOMIC DNA]</scope>
    <source>
        <strain evidence="3">NBRC 106396</strain>
    </source>
</reference>
<keyword evidence="1" id="KW-1133">Transmembrane helix</keyword>
<name>A0ABW2NW25_9BACL</name>
<keyword evidence="1" id="KW-0472">Membrane</keyword>
<evidence type="ECO:0000313" key="2">
    <source>
        <dbReference type="EMBL" id="MFC7373545.1"/>
    </source>
</evidence>
<keyword evidence="1" id="KW-0812">Transmembrane</keyword>